<dbReference type="HOGENOM" id="CLU_1257780_0_0_1"/>
<dbReference type="STRING" id="4533.J3N1A5"/>
<dbReference type="GO" id="GO:0030639">
    <property type="term" value="P:polyketide biosynthetic process"/>
    <property type="evidence" value="ECO:0007669"/>
    <property type="project" value="TreeGrafter"/>
</dbReference>
<dbReference type="InterPro" id="IPR001099">
    <property type="entry name" value="Chalcone/stilbene_synt_N"/>
</dbReference>
<proteinExistence type="predicted"/>
<dbReference type="InterPro" id="IPR011141">
    <property type="entry name" value="Polyketide_synthase_type-III"/>
</dbReference>
<accession>J3N1A5</accession>
<feature type="domain" description="Chalcone/stilbene synthase N-terminal" evidence="2">
    <location>
        <begin position="119"/>
        <end position="183"/>
    </location>
</feature>
<dbReference type="eggNOG" id="ENOG502QRSY">
    <property type="taxonomic scope" value="Eukaryota"/>
</dbReference>
<reference evidence="3" key="1">
    <citation type="journal article" date="2013" name="Nat. Commun.">
        <title>Whole-genome sequencing of Oryza brachyantha reveals mechanisms underlying Oryza genome evolution.</title>
        <authorList>
            <person name="Chen J."/>
            <person name="Huang Q."/>
            <person name="Gao D."/>
            <person name="Wang J."/>
            <person name="Lang Y."/>
            <person name="Liu T."/>
            <person name="Li B."/>
            <person name="Bai Z."/>
            <person name="Luis Goicoechea J."/>
            <person name="Liang C."/>
            <person name="Chen C."/>
            <person name="Zhang W."/>
            <person name="Sun S."/>
            <person name="Liao Y."/>
            <person name="Zhang X."/>
            <person name="Yang L."/>
            <person name="Song C."/>
            <person name="Wang M."/>
            <person name="Shi J."/>
            <person name="Liu G."/>
            <person name="Liu J."/>
            <person name="Zhou H."/>
            <person name="Zhou W."/>
            <person name="Yu Q."/>
            <person name="An N."/>
            <person name="Chen Y."/>
            <person name="Cai Q."/>
            <person name="Wang B."/>
            <person name="Liu B."/>
            <person name="Min J."/>
            <person name="Huang Y."/>
            <person name="Wu H."/>
            <person name="Li Z."/>
            <person name="Zhang Y."/>
            <person name="Yin Y."/>
            <person name="Song W."/>
            <person name="Jiang J."/>
            <person name="Jackson S.A."/>
            <person name="Wing R.A."/>
            <person name="Wang J."/>
            <person name="Chen M."/>
        </authorList>
    </citation>
    <scope>NUCLEOTIDE SEQUENCE [LARGE SCALE GENOMIC DNA]</scope>
    <source>
        <strain evidence="3">cv. IRGC 101232</strain>
    </source>
</reference>
<feature type="compositionally biased region" description="Low complexity" evidence="1">
    <location>
        <begin position="1"/>
        <end position="10"/>
    </location>
</feature>
<dbReference type="PANTHER" id="PTHR11877:SF23">
    <property type="entry name" value="OS10G0177300 PROTEIN"/>
    <property type="match status" value="1"/>
</dbReference>
<sequence>MPGAATAAAAVDSRRGARHRHGPRCSPSARQTRQKWWVLQDEFTDSYYFGLTKSDHLTELKDKMKRIWRNILWKRLHLYDYPDILHSLTAFETKVNMIPQNTFLRKLYPHVLWCVRHCLHGCSGGGRALQLAKEIAENNRDARVLIALSELTLICFSSLDESKIVGHGLFGDGAGAIIVGAGPIDNGEHPLVEMVSASQTTIPGSDHILGMQAIKPRALV</sequence>
<evidence type="ECO:0000313" key="3">
    <source>
        <dbReference type="EnsemblPlants" id="OB10G13030.1"/>
    </source>
</evidence>
<evidence type="ECO:0000256" key="1">
    <source>
        <dbReference type="SAM" id="MobiDB-lite"/>
    </source>
</evidence>
<dbReference type="SUPFAM" id="SSF53901">
    <property type="entry name" value="Thiolase-like"/>
    <property type="match status" value="1"/>
</dbReference>
<reference evidence="3" key="2">
    <citation type="submission" date="2013-04" db="UniProtKB">
        <authorList>
            <consortium name="EnsemblPlants"/>
        </authorList>
    </citation>
    <scope>IDENTIFICATION</scope>
</reference>
<feature type="region of interest" description="Disordered" evidence="1">
    <location>
        <begin position="1"/>
        <end position="28"/>
    </location>
</feature>
<dbReference type="Gramene" id="OB10G13030.1">
    <property type="protein sequence ID" value="OB10G13030.1"/>
    <property type="gene ID" value="OB10G13030"/>
</dbReference>
<dbReference type="InterPro" id="IPR016039">
    <property type="entry name" value="Thiolase-like"/>
</dbReference>
<name>J3N1A5_ORYBR</name>
<dbReference type="Proteomes" id="UP000006038">
    <property type="component" value="Chromosome 10"/>
</dbReference>
<protein>
    <recommendedName>
        <fullName evidence="2">Chalcone/stilbene synthase N-terminal domain-containing protein</fullName>
    </recommendedName>
</protein>
<dbReference type="AlphaFoldDB" id="J3N1A5"/>
<evidence type="ECO:0000313" key="4">
    <source>
        <dbReference type="Proteomes" id="UP000006038"/>
    </source>
</evidence>
<organism evidence="3">
    <name type="scientific">Oryza brachyantha</name>
    <name type="common">malo sina</name>
    <dbReference type="NCBI Taxonomy" id="4533"/>
    <lineage>
        <taxon>Eukaryota</taxon>
        <taxon>Viridiplantae</taxon>
        <taxon>Streptophyta</taxon>
        <taxon>Embryophyta</taxon>
        <taxon>Tracheophyta</taxon>
        <taxon>Spermatophyta</taxon>
        <taxon>Magnoliopsida</taxon>
        <taxon>Liliopsida</taxon>
        <taxon>Poales</taxon>
        <taxon>Poaceae</taxon>
        <taxon>BOP clade</taxon>
        <taxon>Oryzoideae</taxon>
        <taxon>Oryzeae</taxon>
        <taxon>Oryzinae</taxon>
        <taxon>Oryza</taxon>
    </lineage>
</organism>
<keyword evidence="4" id="KW-1185">Reference proteome</keyword>
<dbReference type="Gene3D" id="3.40.47.10">
    <property type="match status" value="1"/>
</dbReference>
<dbReference type="PANTHER" id="PTHR11877">
    <property type="entry name" value="HYDROXYMETHYLGLUTARYL-COA SYNTHASE"/>
    <property type="match status" value="1"/>
</dbReference>
<dbReference type="EnsemblPlants" id="OB10G13030.1">
    <property type="protein sequence ID" value="OB10G13030.1"/>
    <property type="gene ID" value="OB10G13030"/>
</dbReference>
<dbReference type="Pfam" id="PF00195">
    <property type="entry name" value="Chal_sti_synt_N"/>
    <property type="match status" value="1"/>
</dbReference>
<evidence type="ECO:0000259" key="2">
    <source>
        <dbReference type="Pfam" id="PF00195"/>
    </source>
</evidence>
<dbReference type="GO" id="GO:0016747">
    <property type="term" value="F:acyltransferase activity, transferring groups other than amino-acyl groups"/>
    <property type="evidence" value="ECO:0007669"/>
    <property type="project" value="InterPro"/>
</dbReference>